<name>X0UR04_9ZZZZ</name>
<protein>
    <recommendedName>
        <fullName evidence="1">ABC-type uncharacterized transport system domain-containing protein</fullName>
    </recommendedName>
</protein>
<feature type="non-terminal residue" evidence="2">
    <location>
        <position position="1"/>
    </location>
</feature>
<feature type="domain" description="ABC-type uncharacterised transport system" evidence="1">
    <location>
        <begin position="172"/>
        <end position="263"/>
    </location>
</feature>
<comment type="caution">
    <text evidence="2">The sequence shown here is derived from an EMBL/GenBank/DDBJ whole genome shotgun (WGS) entry which is preliminary data.</text>
</comment>
<accession>X0UR04</accession>
<evidence type="ECO:0000313" key="2">
    <source>
        <dbReference type="EMBL" id="GAG08110.1"/>
    </source>
</evidence>
<dbReference type="EMBL" id="BARS01029750">
    <property type="protein sequence ID" value="GAG08110.1"/>
    <property type="molecule type" value="Genomic_DNA"/>
</dbReference>
<organism evidence="2">
    <name type="scientific">marine sediment metagenome</name>
    <dbReference type="NCBI Taxonomy" id="412755"/>
    <lineage>
        <taxon>unclassified sequences</taxon>
        <taxon>metagenomes</taxon>
        <taxon>ecological metagenomes</taxon>
    </lineage>
</organism>
<dbReference type="AlphaFoldDB" id="X0UR04"/>
<proteinExistence type="predicted"/>
<reference evidence="2" key="1">
    <citation type="journal article" date="2014" name="Front. Microbiol.">
        <title>High frequency of phylogenetically diverse reductive dehalogenase-homologous genes in deep subseafloor sedimentary metagenomes.</title>
        <authorList>
            <person name="Kawai M."/>
            <person name="Futagami T."/>
            <person name="Toyoda A."/>
            <person name="Takaki Y."/>
            <person name="Nishi S."/>
            <person name="Hori S."/>
            <person name="Arai W."/>
            <person name="Tsubouchi T."/>
            <person name="Morono Y."/>
            <person name="Uchiyama I."/>
            <person name="Ito T."/>
            <person name="Fujiyama A."/>
            <person name="Inagaki F."/>
            <person name="Takami H."/>
        </authorList>
    </citation>
    <scope>NUCLEOTIDE SEQUENCE</scope>
    <source>
        <strain evidence="2">Expedition CK06-06</strain>
    </source>
</reference>
<dbReference type="Pfam" id="PF09822">
    <property type="entry name" value="ABC_transp_aux"/>
    <property type="match status" value="1"/>
</dbReference>
<dbReference type="InterPro" id="IPR019196">
    <property type="entry name" value="ABC_transp_unknown"/>
</dbReference>
<sequence>ISTTEGLEYKMTTAIQKLNNKVSALLGLQDKIHVKLYLSSSLYQIAPYIGLKQLSKIPDDLARIVQKLNQENYNKLEFEHLDPATDEDREAIAKKYNVMTVKWPELAKGTVPPGKGAIGLVTEFGERALVTRLLQVIQIPILGTQYQLMNMKEIEEIIDKNVEALIDINEDLGYLADHGTLNLSGASPFGQTALQQQDAVMNFRSLISQSYTLKQVNLKEESIPDNLKSMLIARPTLPFSDYELFQIDQFLMKGKNLVLILDR</sequence>
<evidence type="ECO:0000259" key="1">
    <source>
        <dbReference type="Pfam" id="PF09822"/>
    </source>
</evidence>
<gene>
    <name evidence="2" type="ORF">S01H1_46458</name>
</gene>
<feature type="non-terminal residue" evidence="2">
    <location>
        <position position="263"/>
    </location>
</feature>